<dbReference type="AlphaFoldDB" id="A0A179F2H0"/>
<dbReference type="Proteomes" id="UP000078397">
    <property type="component" value="Unassembled WGS sequence"/>
</dbReference>
<protein>
    <submittedName>
        <fullName evidence="1">Uncharacterized protein</fullName>
    </submittedName>
</protein>
<name>A0A179F2H0_METCM</name>
<dbReference type="KEGG" id="pchm:VFPPC_10386"/>
<dbReference type="OrthoDB" id="2883672at2759"/>
<comment type="caution">
    <text evidence="1">The sequence shown here is derived from an EMBL/GenBank/DDBJ whole genome shotgun (WGS) entry which is preliminary data.</text>
</comment>
<dbReference type="RefSeq" id="XP_018137347.1">
    <property type="nucleotide sequence ID" value="XM_018288764.1"/>
</dbReference>
<organism evidence="1 2">
    <name type="scientific">Pochonia chlamydosporia 170</name>
    <dbReference type="NCBI Taxonomy" id="1380566"/>
    <lineage>
        <taxon>Eukaryota</taxon>
        <taxon>Fungi</taxon>
        <taxon>Dikarya</taxon>
        <taxon>Ascomycota</taxon>
        <taxon>Pezizomycotina</taxon>
        <taxon>Sordariomycetes</taxon>
        <taxon>Hypocreomycetidae</taxon>
        <taxon>Hypocreales</taxon>
        <taxon>Clavicipitaceae</taxon>
        <taxon>Pochonia</taxon>
    </lineage>
</organism>
<gene>
    <name evidence="1" type="ORF">VFPPC_10386</name>
</gene>
<evidence type="ECO:0000313" key="2">
    <source>
        <dbReference type="Proteomes" id="UP000078397"/>
    </source>
</evidence>
<dbReference type="GeneID" id="28852758"/>
<keyword evidence="2" id="KW-1185">Reference proteome</keyword>
<dbReference type="EMBL" id="LSBJ02000011">
    <property type="protein sequence ID" value="OAQ59323.1"/>
    <property type="molecule type" value="Genomic_DNA"/>
</dbReference>
<accession>A0A179F2H0</accession>
<sequence>MSSANETEAGAVLVTESPVWRHRIESDTSALQWMLDNTSQMLSRHRDIIKKHGIWIVTKTYSTRRCAIAVITSKASAVEIGLGVNVQGVLELTPKSEWKNGSGSFCTGLHEGEGEVVVFISGIYFTRKLLRL</sequence>
<proteinExistence type="predicted"/>
<reference evidence="1 2" key="1">
    <citation type="journal article" date="2016" name="PLoS Pathog.">
        <title>Biosynthesis of antibiotic leucinostatins in bio-control fungus Purpureocillium lilacinum and their inhibition on phytophthora revealed by genome mining.</title>
        <authorList>
            <person name="Wang G."/>
            <person name="Liu Z."/>
            <person name="Lin R."/>
            <person name="Li E."/>
            <person name="Mao Z."/>
            <person name="Ling J."/>
            <person name="Yang Y."/>
            <person name="Yin W.B."/>
            <person name="Xie B."/>
        </authorList>
    </citation>
    <scope>NUCLEOTIDE SEQUENCE [LARGE SCALE GENOMIC DNA]</scope>
    <source>
        <strain evidence="1">170</strain>
    </source>
</reference>
<evidence type="ECO:0000313" key="1">
    <source>
        <dbReference type="EMBL" id="OAQ59323.1"/>
    </source>
</evidence>